<organism evidence="2">
    <name type="scientific">viral metagenome</name>
    <dbReference type="NCBI Taxonomy" id="1070528"/>
    <lineage>
        <taxon>unclassified sequences</taxon>
        <taxon>metagenomes</taxon>
        <taxon>organismal metagenomes</taxon>
    </lineage>
</organism>
<dbReference type="PANTHER" id="PTHR46609:SF6">
    <property type="entry name" value="EXONUCLEASE, PHAGE-TYPE_RECB, C-TERMINAL DOMAIN-CONTAINING PROTEIN-RELATED"/>
    <property type="match status" value="1"/>
</dbReference>
<accession>A0A6C0B768</accession>
<dbReference type="PANTHER" id="PTHR46609">
    <property type="entry name" value="EXONUCLEASE, PHAGE-TYPE/RECB, C-TERMINAL DOMAIN-CONTAINING PROTEIN"/>
    <property type="match status" value="1"/>
</dbReference>
<dbReference type="SUPFAM" id="SSF52980">
    <property type="entry name" value="Restriction endonuclease-like"/>
    <property type="match status" value="1"/>
</dbReference>
<feature type="domain" description="YqaJ viral recombinase" evidence="1">
    <location>
        <begin position="127"/>
        <end position="268"/>
    </location>
</feature>
<dbReference type="InterPro" id="IPR011604">
    <property type="entry name" value="PDDEXK-like_dom_sf"/>
</dbReference>
<sequence>MPDHLSEYDLIELETEIYLFVGEYLESNAINQHDPAFFDMLVSLATDEYLTICSVIGIYDNLDDYDNAFTTYHKYISKSVRDYLKMMNVPRREYLHPKPHHYSKQLDVAQKIAKLRAAYQPAQRTPEWYAFRNNLVTASNIWKVFGSPASYNSLVCEKCRPLPDPNSLIVNESTYVNVDSPLHWGVKYEPLSVAIYEYRNNCVVGQFGCIQHPRVACVGASPDGIVVSPESDDYGIMLEIKNVVNREITGIPSLAYWVQMQVQMEVCDLDDCHFVETQFKEYPEAVTTADDTPETKFYAGIANNLYNGIILYFVKRDYVDNTPKYVYMPLDLPLEKPAIEAWIAEKKHELGETHVLFRRIHWYCETFSCVLVKRNRDWFAAAEPRLCEFWRVVLKERVAGHEHRLPKKRAPKASGGCVIQLLDI</sequence>
<evidence type="ECO:0000313" key="2">
    <source>
        <dbReference type="EMBL" id="QHS87704.1"/>
    </source>
</evidence>
<dbReference type="AlphaFoldDB" id="A0A6C0B768"/>
<protein>
    <recommendedName>
        <fullName evidence="1">YqaJ viral recombinase domain-containing protein</fullName>
    </recommendedName>
</protein>
<dbReference type="InterPro" id="IPR051703">
    <property type="entry name" value="NF-kappa-B_Signaling_Reg"/>
</dbReference>
<dbReference type="CDD" id="cd22343">
    <property type="entry name" value="PDDEXK_lambda_exonuclease-like"/>
    <property type="match status" value="1"/>
</dbReference>
<reference evidence="2" key="1">
    <citation type="journal article" date="2020" name="Nature">
        <title>Giant virus diversity and host interactions through global metagenomics.</title>
        <authorList>
            <person name="Schulz F."/>
            <person name="Roux S."/>
            <person name="Paez-Espino D."/>
            <person name="Jungbluth S."/>
            <person name="Walsh D.A."/>
            <person name="Denef V.J."/>
            <person name="McMahon K.D."/>
            <person name="Konstantinidis K.T."/>
            <person name="Eloe-Fadrosh E.A."/>
            <person name="Kyrpides N.C."/>
            <person name="Woyke T."/>
        </authorList>
    </citation>
    <scope>NUCLEOTIDE SEQUENCE</scope>
    <source>
        <strain evidence="2">GVMAG-M-3300010157-4</strain>
    </source>
</reference>
<proteinExistence type="predicted"/>
<dbReference type="EMBL" id="MN739087">
    <property type="protein sequence ID" value="QHS87704.1"/>
    <property type="molecule type" value="Genomic_DNA"/>
</dbReference>
<dbReference type="InterPro" id="IPR019080">
    <property type="entry name" value="YqaJ_viral_recombinase"/>
</dbReference>
<dbReference type="Pfam" id="PF09588">
    <property type="entry name" value="YqaJ"/>
    <property type="match status" value="1"/>
</dbReference>
<dbReference type="Gene3D" id="3.90.320.10">
    <property type="match status" value="1"/>
</dbReference>
<name>A0A6C0B768_9ZZZZ</name>
<evidence type="ECO:0000259" key="1">
    <source>
        <dbReference type="Pfam" id="PF09588"/>
    </source>
</evidence>
<dbReference type="InterPro" id="IPR011335">
    <property type="entry name" value="Restrct_endonuc-II-like"/>
</dbReference>